<dbReference type="EMBL" id="JACEIB010000001">
    <property type="protein sequence ID" value="MBA2932466.1"/>
    <property type="molecule type" value="Genomic_DNA"/>
</dbReference>
<proteinExistence type="inferred from homology"/>
<reference evidence="6 7" key="1">
    <citation type="submission" date="2020-07" db="EMBL/GenBank/DDBJ databases">
        <authorList>
            <person name="Sun Q."/>
        </authorList>
    </citation>
    <scope>NUCLEOTIDE SEQUENCE [LARGE SCALE GENOMIC DNA]</scope>
    <source>
        <strain evidence="6 7">CGMCC 1.13654</strain>
    </source>
</reference>
<feature type="active site" evidence="3">
    <location>
        <position position="264"/>
    </location>
</feature>
<dbReference type="InterPro" id="IPR016160">
    <property type="entry name" value="Ald_DH_CS_CYS"/>
</dbReference>
<gene>
    <name evidence="6" type="ORF">HZF05_00025</name>
</gene>
<accession>A0A838L2L6</accession>
<dbReference type="PROSITE" id="PS00070">
    <property type="entry name" value="ALDEHYDE_DEHYDR_CYS"/>
    <property type="match status" value="1"/>
</dbReference>
<keyword evidence="2 4" id="KW-0560">Oxidoreductase</keyword>
<dbReference type="InterPro" id="IPR015590">
    <property type="entry name" value="Aldehyde_DH_dom"/>
</dbReference>
<dbReference type="PROSITE" id="PS00687">
    <property type="entry name" value="ALDEHYDE_DEHYDR_GLU"/>
    <property type="match status" value="1"/>
</dbReference>
<dbReference type="PANTHER" id="PTHR11699">
    <property type="entry name" value="ALDEHYDE DEHYDROGENASE-RELATED"/>
    <property type="match status" value="1"/>
</dbReference>
<comment type="similarity">
    <text evidence="1 4">Belongs to the aldehyde dehydrogenase family.</text>
</comment>
<dbReference type="AlphaFoldDB" id="A0A838L2L6"/>
<keyword evidence="7" id="KW-1185">Reference proteome</keyword>
<evidence type="ECO:0000259" key="5">
    <source>
        <dbReference type="Pfam" id="PF00171"/>
    </source>
</evidence>
<dbReference type="Gene3D" id="3.40.605.10">
    <property type="entry name" value="Aldehyde Dehydrogenase, Chain A, domain 1"/>
    <property type="match status" value="1"/>
</dbReference>
<feature type="domain" description="Aldehyde dehydrogenase" evidence="5">
    <location>
        <begin position="34"/>
        <end position="491"/>
    </location>
</feature>
<dbReference type="Proteomes" id="UP000570166">
    <property type="component" value="Unassembled WGS sequence"/>
</dbReference>
<evidence type="ECO:0000256" key="1">
    <source>
        <dbReference type="ARBA" id="ARBA00009986"/>
    </source>
</evidence>
<dbReference type="SUPFAM" id="SSF53720">
    <property type="entry name" value="ALDH-like"/>
    <property type="match status" value="1"/>
</dbReference>
<dbReference type="Pfam" id="PF00171">
    <property type="entry name" value="Aldedh"/>
    <property type="match status" value="1"/>
</dbReference>
<evidence type="ECO:0000256" key="3">
    <source>
        <dbReference type="PROSITE-ProRule" id="PRU10007"/>
    </source>
</evidence>
<dbReference type="InterPro" id="IPR016163">
    <property type="entry name" value="Ald_DH_C"/>
</dbReference>
<dbReference type="InterPro" id="IPR016161">
    <property type="entry name" value="Ald_DH/histidinol_DH"/>
</dbReference>
<protein>
    <submittedName>
        <fullName evidence="6">Aldehyde dehydrogenase family protein</fullName>
    </submittedName>
</protein>
<organism evidence="6 7">
    <name type="scientific">Sphingomonas chungangi</name>
    <dbReference type="NCBI Taxonomy" id="2683589"/>
    <lineage>
        <taxon>Bacteria</taxon>
        <taxon>Pseudomonadati</taxon>
        <taxon>Pseudomonadota</taxon>
        <taxon>Alphaproteobacteria</taxon>
        <taxon>Sphingomonadales</taxon>
        <taxon>Sphingomonadaceae</taxon>
        <taxon>Sphingomonas</taxon>
    </lineage>
</organism>
<sequence length="496" mass="52220">MMDTPAALSRPAMLANPDVDMLIDGKRVPALSGERFETRNPATGELLARVASGGEDDVDAAVAAARRAFEGPWSRMKPAERQRIMLRLADLVEANYDELALLDTLDLGAPLSRTRAGKARAGALLRYYAGQATLIAGETLGNSAAGDVISSTLKEPIGVVAAINPWNGPIGMSVWKAGPVLASGCTMVMKPAEQTPLSALRFGELCLEAGVPEGVINILTGLGEAGAALSSHPGVDKIAFTGSTGVGEKILRAAAGTMKRVTVELGGKSPNIVFADADLDKAVPGAAMAVFANAGQICSAGTRLYVQSPIHEEFMERLAAFTKTIKVGDPLAEDTQIGPVVSDRQMTQILGYIDGASAEGAEALVGGRRMAGAPYDAGYFIEPTIFTRVADTMAIAREEIFGPVLSAFSFETVDEVLTRANATEFGLGSGVWTKDLSTAHRMARGIRAGSVWINCYQMLDPGVPFGGYGMSGFGRESGPHHIEDYLETKSVWINLE</sequence>
<dbReference type="GO" id="GO:0016620">
    <property type="term" value="F:oxidoreductase activity, acting on the aldehyde or oxo group of donors, NAD or NADP as acceptor"/>
    <property type="evidence" value="ECO:0007669"/>
    <property type="project" value="InterPro"/>
</dbReference>
<evidence type="ECO:0000256" key="4">
    <source>
        <dbReference type="RuleBase" id="RU003345"/>
    </source>
</evidence>
<evidence type="ECO:0000256" key="2">
    <source>
        <dbReference type="ARBA" id="ARBA00023002"/>
    </source>
</evidence>
<evidence type="ECO:0000313" key="6">
    <source>
        <dbReference type="EMBL" id="MBA2932466.1"/>
    </source>
</evidence>
<name>A0A838L2L6_9SPHN</name>
<dbReference type="InterPro" id="IPR016162">
    <property type="entry name" value="Ald_DH_N"/>
</dbReference>
<evidence type="ECO:0000313" key="7">
    <source>
        <dbReference type="Proteomes" id="UP000570166"/>
    </source>
</evidence>
<comment type="caution">
    <text evidence="6">The sequence shown here is derived from an EMBL/GenBank/DDBJ whole genome shotgun (WGS) entry which is preliminary data.</text>
</comment>
<dbReference type="InterPro" id="IPR029510">
    <property type="entry name" value="Ald_DH_CS_GLU"/>
</dbReference>
<dbReference type="FunFam" id="3.40.605.10:FF:000007">
    <property type="entry name" value="NAD/NADP-dependent betaine aldehyde dehydrogenase"/>
    <property type="match status" value="1"/>
</dbReference>
<dbReference type="Gene3D" id="3.40.309.10">
    <property type="entry name" value="Aldehyde Dehydrogenase, Chain A, domain 2"/>
    <property type="match status" value="1"/>
</dbReference>
<dbReference type="FunFam" id="3.40.309.10:FF:000012">
    <property type="entry name" value="Betaine aldehyde dehydrogenase"/>
    <property type="match status" value="1"/>
</dbReference>